<dbReference type="Pfam" id="PF01752">
    <property type="entry name" value="Peptidase_M9"/>
    <property type="match status" value="1"/>
</dbReference>
<dbReference type="STRING" id="152573.SAMN04488051_10856"/>
<evidence type="ECO:0000256" key="13">
    <source>
        <dbReference type="PIRSR" id="PIRSR602169-1"/>
    </source>
</evidence>
<dbReference type="InterPro" id="IPR013661">
    <property type="entry name" value="Peptidase_M9_N_dom"/>
</dbReference>
<evidence type="ECO:0000259" key="16">
    <source>
        <dbReference type="Pfam" id="PF04151"/>
    </source>
</evidence>
<dbReference type="OrthoDB" id="9802683at2"/>
<dbReference type="Gene3D" id="1.10.390.20">
    <property type="match status" value="1"/>
</dbReference>
<evidence type="ECO:0000256" key="2">
    <source>
        <dbReference type="ARBA" id="ARBA00001947"/>
    </source>
</evidence>
<dbReference type="InterPro" id="IPR007280">
    <property type="entry name" value="Peptidase_C_arc/bac"/>
</dbReference>
<accession>A0A1H4EXA9</accession>
<name>A0A1H4EXA9_ALKAM</name>
<dbReference type="EC" id="3.4.24.3" evidence="4"/>
<keyword evidence="6" id="KW-0645">Protease</keyword>
<dbReference type="Pfam" id="PF04151">
    <property type="entry name" value="PPC"/>
    <property type="match status" value="1"/>
</dbReference>
<keyword evidence="8 15" id="KW-0732">Signal</keyword>
<feature type="chain" id="PRO_5011736895" description="microbial collagenase" evidence="15">
    <location>
        <begin position="28"/>
        <end position="880"/>
    </location>
</feature>
<dbReference type="AlphaFoldDB" id="A0A1H4EXA9"/>
<evidence type="ECO:0000256" key="7">
    <source>
        <dbReference type="ARBA" id="ARBA00022723"/>
    </source>
</evidence>
<feature type="domain" description="Peptidase M9 collagenase N-terminal" evidence="17">
    <location>
        <begin position="113"/>
        <end position="288"/>
    </location>
</feature>
<feature type="signal peptide" evidence="15">
    <location>
        <begin position="1"/>
        <end position="27"/>
    </location>
</feature>
<dbReference type="Gene3D" id="2.60.120.380">
    <property type="match status" value="2"/>
</dbReference>
<comment type="subcellular location">
    <subcellularLocation>
        <location evidence="3">Secreted</location>
    </subcellularLocation>
</comment>
<dbReference type="Gene3D" id="3.40.30.160">
    <property type="entry name" value="Collagenase ColT, N-terminal domain"/>
    <property type="match status" value="1"/>
</dbReference>
<dbReference type="GO" id="GO:0004222">
    <property type="term" value="F:metalloendopeptidase activity"/>
    <property type="evidence" value="ECO:0007669"/>
    <property type="project" value="UniProtKB-EC"/>
</dbReference>
<dbReference type="Pfam" id="PF08453">
    <property type="entry name" value="Peptidase_M9_N"/>
    <property type="match status" value="1"/>
</dbReference>
<dbReference type="GO" id="GO:0008270">
    <property type="term" value="F:zinc ion binding"/>
    <property type="evidence" value="ECO:0007669"/>
    <property type="project" value="InterPro"/>
</dbReference>
<keyword evidence="9" id="KW-0378">Hydrolase</keyword>
<dbReference type="RefSeq" id="WP_091344243.1">
    <property type="nucleotide sequence ID" value="NZ_FNRM01000008.1"/>
</dbReference>
<feature type="compositionally biased region" description="Polar residues" evidence="14">
    <location>
        <begin position="40"/>
        <end position="53"/>
    </location>
</feature>
<keyword evidence="5" id="KW-0964">Secreted</keyword>
<keyword evidence="11" id="KW-0482">Metalloprotease</keyword>
<keyword evidence="10" id="KW-0862">Zinc</keyword>
<feature type="region of interest" description="Disordered" evidence="14">
    <location>
        <begin position="33"/>
        <end position="53"/>
    </location>
</feature>
<evidence type="ECO:0000259" key="17">
    <source>
        <dbReference type="Pfam" id="PF08453"/>
    </source>
</evidence>
<evidence type="ECO:0000256" key="14">
    <source>
        <dbReference type="SAM" id="MobiDB-lite"/>
    </source>
</evidence>
<evidence type="ECO:0000313" key="18">
    <source>
        <dbReference type="EMBL" id="SEA89599.1"/>
    </source>
</evidence>
<comment type="cofactor">
    <cofactor evidence="2">
        <name>Zn(2+)</name>
        <dbReference type="ChEBI" id="CHEBI:29105"/>
    </cofactor>
</comment>
<reference evidence="18 19" key="1">
    <citation type="submission" date="2016-10" db="EMBL/GenBank/DDBJ databases">
        <authorList>
            <person name="de Groot N.N."/>
        </authorList>
    </citation>
    <scope>NUCLEOTIDE SEQUENCE [LARGE SCALE GENOMIC DNA]</scope>
    <source>
        <strain evidence="18 19">CGMCC 1.3430</strain>
    </source>
</reference>
<evidence type="ECO:0000256" key="9">
    <source>
        <dbReference type="ARBA" id="ARBA00022801"/>
    </source>
</evidence>
<evidence type="ECO:0000313" key="19">
    <source>
        <dbReference type="Proteomes" id="UP000198773"/>
    </source>
</evidence>
<evidence type="ECO:0000256" key="12">
    <source>
        <dbReference type="ARBA" id="ARBA00023145"/>
    </source>
</evidence>
<protein>
    <recommendedName>
        <fullName evidence="4">microbial collagenase</fullName>
        <ecNumber evidence="4">3.4.24.3</ecNumber>
    </recommendedName>
</protein>
<dbReference type="PROSITE" id="PS51257">
    <property type="entry name" value="PROKAR_LIPOPROTEIN"/>
    <property type="match status" value="1"/>
</dbReference>
<evidence type="ECO:0000256" key="11">
    <source>
        <dbReference type="ARBA" id="ARBA00023049"/>
    </source>
</evidence>
<gene>
    <name evidence="18" type="ORF">SAMN04488051_10856</name>
</gene>
<dbReference type="InterPro" id="IPR002169">
    <property type="entry name" value="Peptidase_M9A/M9B"/>
</dbReference>
<evidence type="ECO:0000256" key="4">
    <source>
        <dbReference type="ARBA" id="ARBA00012653"/>
    </source>
</evidence>
<evidence type="ECO:0000256" key="15">
    <source>
        <dbReference type="SAM" id="SignalP"/>
    </source>
</evidence>
<evidence type="ECO:0000256" key="10">
    <source>
        <dbReference type="ARBA" id="ARBA00022833"/>
    </source>
</evidence>
<sequence length="880" mass="99293">MKLQRQYPNKINLTISLLTLSCFAAMASEPQSVEEVQSSTPQVQSAPKVSDQQHIMAPVEPKPIEAFRNPDDFYKAHTLDQAKRFQLDTSELKAQSEMEALNTCTNSMLQGYGNQTGNALVQHILNNPSTCIDALFNGGSIAFNAFSANNMYSVAQQTAQLASQYNGTSGTEIGKLYYFLRAGYYVQFYNPQQIPSYPAWVRTSVQSALDNLVNNSSFYTNSDFNGRNIIDALTLIDSAGLNARYIYVIKEWLQRWNQSYAQNWHMRSAVNSIFTILFRGHQNSDFVQATRNDTVLIQRLGTFARRDWMLNSQASFLQENAAGELARFIQYSNAPIYNTVRSELQSLFNRYSMNGTGAAVWLRAAASVDFYGACAQFSICGFQEQLEQQVLSINHSCSPSMRFRAQDMTWQQLNQSCNKVQAEEEWFHQFLVTDNQPVANDLNDSLEMVVFDSSNDYGLYAGIFFGIDTNNGGMYLEGNPADPNNQARFIAYEAEWLRPDFVIWNLTHEMVHYLDGRFNMKGGFADYRIGTHKTVWWIEGLAEYVSKKNRNDHAINLARTKRFALSDIMANTYFSGTERIYHWGYLAVRYMFERQPETVNQILTNFRTGQYDTYLSAINSIGSSFDQDWYNWLETVDSNDNQPEITIGGGGGTTPPPGNELQPGVPVTGLSAAQGEWLKYTLDVPANQNRLTVVQSGGSGDADLYVRFGQEPTLQQYDCRPYRSGNNEQCEFTNPQQGRWYVYTRGYSAFNGVSLVANLTGQPTQPDACSSQNPVDYVQIEAGQQYCIVAGQNGNYSYFYLYNTVANARYTFNLYGQGDGNADLYFSRSTWPTAANYELRSVSSGHQEQITTGQLPVGWAYISIHANPNRPQTTLVVTQN</sequence>
<evidence type="ECO:0000256" key="6">
    <source>
        <dbReference type="ARBA" id="ARBA00022670"/>
    </source>
</evidence>
<proteinExistence type="predicted"/>
<evidence type="ECO:0000256" key="8">
    <source>
        <dbReference type="ARBA" id="ARBA00022729"/>
    </source>
</evidence>
<dbReference type="Proteomes" id="UP000198773">
    <property type="component" value="Unassembled WGS sequence"/>
</dbReference>
<dbReference type="GO" id="GO:0006508">
    <property type="term" value="P:proteolysis"/>
    <property type="evidence" value="ECO:0007669"/>
    <property type="project" value="UniProtKB-KW"/>
</dbReference>
<dbReference type="FunFam" id="2.60.120.380:FF:000013">
    <property type="entry name" value="Alkaline serine protease"/>
    <property type="match status" value="1"/>
</dbReference>
<keyword evidence="12" id="KW-0865">Zymogen</keyword>
<dbReference type="PRINTS" id="PR00931">
    <property type="entry name" value="MICOLLPTASE"/>
</dbReference>
<keyword evidence="19" id="KW-1185">Reference proteome</keyword>
<organism evidence="18 19">
    <name type="scientific">Alkalimonas amylolytica</name>
    <dbReference type="NCBI Taxonomy" id="152573"/>
    <lineage>
        <taxon>Bacteria</taxon>
        <taxon>Pseudomonadati</taxon>
        <taxon>Pseudomonadota</taxon>
        <taxon>Gammaproteobacteria</taxon>
        <taxon>Alkalimonas</taxon>
    </lineage>
</organism>
<dbReference type="PANTHER" id="PTHR13062:SF9">
    <property type="entry name" value="MICROBIAL COLLAGENASE"/>
    <property type="match status" value="1"/>
</dbReference>
<feature type="active site" evidence="13">
    <location>
        <position position="509"/>
    </location>
</feature>
<dbReference type="EMBL" id="FNRM01000008">
    <property type="protein sequence ID" value="SEA89599.1"/>
    <property type="molecule type" value="Genomic_DNA"/>
</dbReference>
<dbReference type="PANTHER" id="PTHR13062">
    <property type="entry name" value="COLLAGENASE"/>
    <property type="match status" value="1"/>
</dbReference>
<evidence type="ECO:0000256" key="1">
    <source>
        <dbReference type="ARBA" id="ARBA00000424"/>
    </source>
</evidence>
<feature type="domain" description="Peptidase C-terminal archaeal/bacterial" evidence="16">
    <location>
        <begin position="680"/>
        <end position="743"/>
    </location>
</feature>
<keyword evidence="7" id="KW-0479">Metal-binding</keyword>
<dbReference type="GO" id="GO:0005576">
    <property type="term" value="C:extracellular region"/>
    <property type="evidence" value="ECO:0007669"/>
    <property type="project" value="UniProtKB-SubCell"/>
</dbReference>
<comment type="catalytic activity">
    <reaction evidence="1">
        <text>Digestion of native collagen in the triple helical region at Xaa-|-Gly bonds. With synthetic peptides, a preference is shown for Gly at P3 and P1', Pro and Ala at P2 and P2', and hydroxyproline, Ala or Arg at P3'.</text>
        <dbReference type="EC" id="3.4.24.3"/>
    </reaction>
</comment>
<evidence type="ECO:0000256" key="5">
    <source>
        <dbReference type="ARBA" id="ARBA00022525"/>
    </source>
</evidence>
<evidence type="ECO:0000256" key="3">
    <source>
        <dbReference type="ARBA" id="ARBA00004613"/>
    </source>
</evidence>